<evidence type="ECO:0000256" key="1">
    <source>
        <dbReference type="PROSITE-ProRule" id="PRU00024"/>
    </source>
</evidence>
<organism evidence="3 4">
    <name type="scientific">Mytilus edulis</name>
    <name type="common">Blue mussel</name>
    <dbReference type="NCBI Taxonomy" id="6550"/>
    <lineage>
        <taxon>Eukaryota</taxon>
        <taxon>Metazoa</taxon>
        <taxon>Spiralia</taxon>
        <taxon>Lophotrochozoa</taxon>
        <taxon>Mollusca</taxon>
        <taxon>Bivalvia</taxon>
        <taxon>Autobranchia</taxon>
        <taxon>Pteriomorphia</taxon>
        <taxon>Mytilida</taxon>
        <taxon>Mytiloidea</taxon>
        <taxon>Mytilidae</taxon>
        <taxon>Mytilinae</taxon>
        <taxon>Mytilus</taxon>
    </lineage>
</organism>
<dbReference type="PANTHER" id="PTHR25462">
    <property type="entry name" value="BONUS, ISOFORM C-RELATED"/>
    <property type="match status" value="1"/>
</dbReference>
<dbReference type="InterPro" id="IPR047153">
    <property type="entry name" value="TRIM45/56/19-like"/>
</dbReference>
<keyword evidence="1" id="KW-0479">Metal-binding</keyword>
<dbReference type="Pfam" id="PF00643">
    <property type="entry name" value="zf-B_box"/>
    <property type="match status" value="1"/>
</dbReference>
<accession>A0A8S3QTB5</accession>
<dbReference type="AlphaFoldDB" id="A0A8S3QTB5"/>
<dbReference type="SMART" id="SM00336">
    <property type="entry name" value="BBOX"/>
    <property type="match status" value="2"/>
</dbReference>
<dbReference type="PROSITE" id="PS50119">
    <property type="entry name" value="ZF_BBOX"/>
    <property type="match status" value="2"/>
</dbReference>
<evidence type="ECO:0000313" key="3">
    <source>
        <dbReference type="EMBL" id="CAG2198124.1"/>
    </source>
</evidence>
<sequence>MTSTLNHAQMVLVCEFCEIETKLFGKCLDCSLLLCSKCSKNLHSKLQQAANHTIVEMKDLNEQRSQDVSKMKLKSTSCKIHMHEIYSVYCKTCAVLACLQCLSSHQDHTLQGIELFVQEKINDIENRNKALDMSLSQKVEILKEARRIKETNFNVVKDEIKKEEDRLIVQLKNKTNVELNGLEMKWRLDDKALSKEETNLNLKLTELSDSLKSIQSEIEKGETDNVVSLINTTEASQKLTMSECDEPVIQLFDFIPGNVDLSKITSKILGTFTSYTKIKSFRLPVNPFRIAHANNGNIWISDGSQLVECNSSDKMETMRSIECNCCELGHSTESNDILFLSEHEISKLNHEFETMKKIYDFAPYKSTTFHVSKENELTVTLEDTKQSNKKYPSKIVVLTMNGKIKQEYNFSKAVIIDCNSIVKTSDGLFCFISQVARDNAFRKVKMVNKSRDIVWEYPLNFSKETITDNFVPVQLAETRQGNIIMTERTSSALHILDKAGQILRVVSTLQFGIQHPSRIAYDCKGNLSIIGKCSNTNNSILCVLEIIGF</sequence>
<dbReference type="InterPro" id="IPR000315">
    <property type="entry name" value="Znf_B-box"/>
</dbReference>
<dbReference type="GO" id="GO:0008270">
    <property type="term" value="F:zinc ion binding"/>
    <property type="evidence" value="ECO:0007669"/>
    <property type="project" value="UniProtKB-KW"/>
</dbReference>
<evidence type="ECO:0000313" key="4">
    <source>
        <dbReference type="Proteomes" id="UP000683360"/>
    </source>
</evidence>
<dbReference type="EMBL" id="CAJPWZ010000665">
    <property type="protein sequence ID" value="CAG2198124.1"/>
    <property type="molecule type" value="Genomic_DNA"/>
</dbReference>
<feature type="domain" description="B box-type" evidence="2">
    <location>
        <begin position="9"/>
        <end position="57"/>
    </location>
</feature>
<keyword evidence="4" id="KW-1185">Reference proteome</keyword>
<comment type="caution">
    <text evidence="3">The sequence shown here is derived from an EMBL/GenBank/DDBJ whole genome shotgun (WGS) entry which is preliminary data.</text>
</comment>
<dbReference type="Gene3D" id="3.30.160.60">
    <property type="entry name" value="Classic Zinc Finger"/>
    <property type="match status" value="1"/>
</dbReference>
<dbReference type="PANTHER" id="PTHR25462:SF296">
    <property type="entry name" value="MEIOTIC P26, ISOFORM F"/>
    <property type="match status" value="1"/>
</dbReference>
<name>A0A8S3QTB5_MYTED</name>
<dbReference type="SUPFAM" id="SSF101898">
    <property type="entry name" value="NHL repeat"/>
    <property type="match status" value="1"/>
</dbReference>
<gene>
    <name evidence="3" type="ORF">MEDL_12905</name>
</gene>
<keyword evidence="1" id="KW-0863">Zinc-finger</keyword>
<proteinExistence type="predicted"/>
<protein>
    <recommendedName>
        <fullName evidence="2">B box-type domain-containing protein</fullName>
    </recommendedName>
</protein>
<evidence type="ECO:0000259" key="2">
    <source>
        <dbReference type="PROSITE" id="PS50119"/>
    </source>
</evidence>
<dbReference type="CDD" id="cd19757">
    <property type="entry name" value="Bbox1"/>
    <property type="match status" value="1"/>
</dbReference>
<keyword evidence="1" id="KW-0862">Zinc</keyword>
<reference evidence="3" key="1">
    <citation type="submission" date="2021-03" db="EMBL/GenBank/DDBJ databases">
        <authorList>
            <person name="Bekaert M."/>
        </authorList>
    </citation>
    <scope>NUCLEOTIDE SEQUENCE</scope>
</reference>
<dbReference type="OrthoDB" id="6114993at2759"/>
<feature type="domain" description="B box-type" evidence="2">
    <location>
        <begin position="73"/>
        <end position="113"/>
    </location>
</feature>
<dbReference type="Proteomes" id="UP000683360">
    <property type="component" value="Unassembled WGS sequence"/>
</dbReference>
<dbReference type="CDD" id="cd19756">
    <property type="entry name" value="Bbox2"/>
    <property type="match status" value="1"/>
</dbReference>
<dbReference type="SUPFAM" id="SSF57845">
    <property type="entry name" value="B-box zinc-binding domain"/>
    <property type="match status" value="1"/>
</dbReference>